<dbReference type="RefSeq" id="WP_281484898.1">
    <property type="nucleotide sequence ID" value="NZ_CP124543.1"/>
</dbReference>
<evidence type="ECO:0000313" key="2">
    <source>
        <dbReference type="Proteomes" id="UP001223520"/>
    </source>
</evidence>
<dbReference type="Proteomes" id="UP001223520">
    <property type="component" value="Chromosome"/>
</dbReference>
<organism evidence="1 2">
    <name type="scientific">Halotia branconii CENA392</name>
    <dbReference type="NCBI Taxonomy" id="1539056"/>
    <lineage>
        <taxon>Bacteria</taxon>
        <taxon>Bacillati</taxon>
        <taxon>Cyanobacteriota</taxon>
        <taxon>Cyanophyceae</taxon>
        <taxon>Nostocales</taxon>
        <taxon>Nodulariaceae</taxon>
        <taxon>Halotia</taxon>
    </lineage>
</organism>
<reference evidence="1 2" key="1">
    <citation type="journal article" date="2023" name="Limnol Oceanogr Lett">
        <title>Environmental adaptations by the intertidal Antarctic cyanobacterium Halotia branconii CENA392 as revealed using long-read genome sequencing.</title>
        <authorList>
            <person name="Dextro R.B."/>
            <person name="Delbaje E."/>
            <person name="Freitas P.N.N."/>
            <person name="Geraldes V."/>
            <person name="Pinto E."/>
            <person name="Long P.F."/>
            <person name="Fiore M.F."/>
        </authorList>
    </citation>
    <scope>NUCLEOTIDE SEQUENCE [LARGE SCALE GENOMIC DNA]</scope>
    <source>
        <strain evidence="1 2">CENA392</strain>
    </source>
</reference>
<accession>A0AAJ6NVT7</accession>
<keyword evidence="2" id="KW-1185">Reference proteome</keyword>
<name>A0AAJ6NVT7_9CYAN</name>
<proteinExistence type="predicted"/>
<gene>
    <name evidence="1" type="ORF">QI031_09310</name>
</gene>
<evidence type="ECO:0000313" key="1">
    <source>
        <dbReference type="EMBL" id="WGV27658.1"/>
    </source>
</evidence>
<dbReference type="KEGG" id="hbq:QI031_09310"/>
<dbReference type="EMBL" id="CP124543">
    <property type="protein sequence ID" value="WGV27658.1"/>
    <property type="molecule type" value="Genomic_DNA"/>
</dbReference>
<dbReference type="AlphaFoldDB" id="A0AAJ6NVT7"/>
<protein>
    <submittedName>
        <fullName evidence="1">Uncharacterized protein</fullName>
    </submittedName>
</protein>
<sequence>MRLRFIFKVIYKAIPMVSFSTRRFAIATLVTTQEQSVGKL</sequence>